<feature type="signal peptide" evidence="1">
    <location>
        <begin position="1"/>
        <end position="27"/>
    </location>
</feature>
<dbReference type="EMBL" id="JACRTE010000004">
    <property type="protein sequence ID" value="MBC8596133.1"/>
    <property type="molecule type" value="Genomic_DNA"/>
</dbReference>
<evidence type="ECO:0000313" key="3">
    <source>
        <dbReference type="Proteomes" id="UP000647416"/>
    </source>
</evidence>
<comment type="caution">
    <text evidence="2">The sequence shown here is derived from an EMBL/GenBank/DDBJ whole genome shotgun (WGS) entry which is preliminary data.</text>
</comment>
<dbReference type="Proteomes" id="UP000647416">
    <property type="component" value="Unassembled WGS sequence"/>
</dbReference>
<organism evidence="2 3">
    <name type="scientific">Qingrenia yutianensis</name>
    <dbReference type="NCBI Taxonomy" id="2763676"/>
    <lineage>
        <taxon>Bacteria</taxon>
        <taxon>Bacillati</taxon>
        <taxon>Bacillota</taxon>
        <taxon>Clostridia</taxon>
        <taxon>Eubacteriales</taxon>
        <taxon>Oscillospiraceae</taxon>
        <taxon>Qingrenia</taxon>
    </lineage>
</organism>
<name>A0A926F5I1_9FIRM</name>
<protein>
    <submittedName>
        <fullName evidence="2">Uncharacterized protein</fullName>
    </submittedName>
</protein>
<keyword evidence="1" id="KW-0732">Signal</keyword>
<reference evidence="2" key="1">
    <citation type="submission" date="2020-08" db="EMBL/GenBank/DDBJ databases">
        <title>Genome public.</title>
        <authorList>
            <person name="Liu C."/>
            <person name="Sun Q."/>
        </authorList>
    </citation>
    <scope>NUCLEOTIDE SEQUENCE</scope>
    <source>
        <strain evidence="2">NSJ-50</strain>
    </source>
</reference>
<keyword evidence="3" id="KW-1185">Reference proteome</keyword>
<proteinExistence type="predicted"/>
<evidence type="ECO:0000313" key="2">
    <source>
        <dbReference type="EMBL" id="MBC8596133.1"/>
    </source>
</evidence>
<sequence length="872" mass="95879">MKIFNKLTSVLLAVMLVLTAVPSFAFAEGEEYQNDARLLSAMGIIDGILGKNENVNQIDVIYAASRLTGYNAEFTYSANLPYGGIVPGYEHLNVINFAYITKLIDESDALSPDTVSTVAFAAKVFVNAAGYGDKARAVKNYVSLSQYREITKGVSGKNLDFGAFVTMLTNLLEVDYYSADGTDGGYIDYRTEKGKSVAAHYLDIYTVDGVMEKTHYASLTGSYCEDGFVVIDGTEYKIDDISLVNLACRRIKGAYKDENGTKKLIYAYADDEKIIEVDACDVGGYKNSVFNYTDKNGKEKNIRTKTGTVIIYNGENVTGSAYSSNLFSFNEGKVSLTDYGEGYSVIKIEAYKNIAVGAVNVSGDIVTVADKYDADKKVRLDTSGYLSIENADGECGVEGIKTGCVLTYAQSANGKFAKAYVSDRKIVGTVTEKETANGKTFVTVDGENYEVTQVFDDNNKLNLNGLYICYINAFGKIGVMRTTKNSGGLLGYLTEKFTGENLKDRDILTLKILTNDSELDDTVAFKTAKKVTVDGESGLKGDKAEEALEKWSVSQGKTEFAPTAICYTLNEIGEVVTIDTPYRGAKESSETLTRRRSSADGTMLVKNMNTFNAGYTFDLKYYTAKDAMHIGYEKASPDEFYHTSYPNEKALALDLYSLGTDTLQCVIAVAESSASEDEYEDNFALITKVRRTLNSDEDEIYKVSAVYGGKEVTFNTRDLAAHPISGIKEGNIVPISLDSKNRLLSAGEAVFSYDNFKKGVPFIGSQNYSVNRIETARYVTGTVYSVETDENSGISYVYYYIDNPDNLSVLMLRSNINYTVEKLNDGTVKYGVLDVNTAQDTVKGYKNFGHDADAVVIRYSYWVPSYSFIVKR</sequence>
<feature type="chain" id="PRO_5037012785" evidence="1">
    <location>
        <begin position="28"/>
        <end position="872"/>
    </location>
</feature>
<accession>A0A926F5I1</accession>
<gene>
    <name evidence="2" type="ORF">H8706_04525</name>
</gene>
<dbReference type="AlphaFoldDB" id="A0A926F5I1"/>
<evidence type="ECO:0000256" key="1">
    <source>
        <dbReference type="SAM" id="SignalP"/>
    </source>
</evidence>
<dbReference type="RefSeq" id="WP_262431679.1">
    <property type="nucleotide sequence ID" value="NZ_JACRTE010000004.1"/>
</dbReference>